<evidence type="ECO:0000313" key="2">
    <source>
        <dbReference type="EMBL" id="RHK98213.1"/>
    </source>
</evidence>
<accession>A0A415HVE0</accession>
<dbReference type="EMBL" id="QRHZ01000001">
    <property type="protein sequence ID" value="RHG19977.1"/>
    <property type="molecule type" value="Genomic_DNA"/>
</dbReference>
<organism evidence="2 4">
    <name type="scientific">Blautia obeum</name>
    <dbReference type="NCBI Taxonomy" id="40520"/>
    <lineage>
        <taxon>Bacteria</taxon>
        <taxon>Bacillati</taxon>
        <taxon>Bacillota</taxon>
        <taxon>Clostridia</taxon>
        <taxon>Lachnospirales</taxon>
        <taxon>Lachnospiraceae</taxon>
        <taxon>Blautia</taxon>
    </lineage>
</organism>
<dbReference type="Proteomes" id="UP000284220">
    <property type="component" value="Unassembled WGS sequence"/>
</dbReference>
<reference evidence="3 4" key="1">
    <citation type="submission" date="2018-08" db="EMBL/GenBank/DDBJ databases">
        <title>A genome reference for cultivated species of the human gut microbiota.</title>
        <authorList>
            <person name="Zou Y."/>
            <person name="Xue W."/>
            <person name="Luo G."/>
        </authorList>
    </citation>
    <scope>NUCLEOTIDE SEQUENCE [LARGE SCALE GENOMIC DNA]</scope>
    <source>
        <strain evidence="2 4">AF39-4</strain>
        <strain evidence="1 3">AM22-9LB</strain>
    </source>
</reference>
<evidence type="ECO:0000313" key="4">
    <source>
        <dbReference type="Proteomes" id="UP000284267"/>
    </source>
</evidence>
<gene>
    <name evidence="2" type="ORF">DW040_02605</name>
    <name evidence="1" type="ORF">DW272_01880</name>
</gene>
<name>A0A415HVE0_9FIRM</name>
<comment type="caution">
    <text evidence="2">The sequence shown here is derived from an EMBL/GenBank/DDBJ whole genome shotgun (WGS) entry which is preliminary data.</text>
</comment>
<evidence type="ECO:0000313" key="1">
    <source>
        <dbReference type="EMBL" id="RHG19977.1"/>
    </source>
</evidence>
<proteinExistence type="predicted"/>
<dbReference type="AlphaFoldDB" id="A0A415HVE0"/>
<dbReference type="RefSeq" id="WP_118197299.1">
    <property type="nucleotide sequence ID" value="NZ_CABJDZ010000001.1"/>
</dbReference>
<dbReference type="EMBL" id="QROE01000001">
    <property type="protein sequence ID" value="RHK98213.1"/>
    <property type="molecule type" value="Genomic_DNA"/>
</dbReference>
<sequence length="75" mass="8635">MMFDINKVWIYRIEDCACGAVIADNKELAKEKVINAYLQHYTEFDPDYAVIQIENALENGNIFTDCPDVIEVDEC</sequence>
<protein>
    <submittedName>
        <fullName evidence="2">Uncharacterized protein</fullName>
    </submittedName>
</protein>
<evidence type="ECO:0000313" key="3">
    <source>
        <dbReference type="Proteomes" id="UP000284220"/>
    </source>
</evidence>
<dbReference type="Proteomes" id="UP000284267">
    <property type="component" value="Unassembled WGS sequence"/>
</dbReference>